<reference evidence="1" key="1">
    <citation type="submission" date="2023-04" db="EMBL/GenBank/DDBJ databases">
        <authorList>
            <person name="Vijverberg K."/>
            <person name="Xiong W."/>
            <person name="Schranz E."/>
        </authorList>
    </citation>
    <scope>NUCLEOTIDE SEQUENCE</scope>
</reference>
<proteinExistence type="predicted"/>
<evidence type="ECO:0000313" key="2">
    <source>
        <dbReference type="Proteomes" id="UP001177003"/>
    </source>
</evidence>
<accession>A0AA36A4R2</accession>
<name>A0AA36A4R2_LACSI</name>
<dbReference type="Proteomes" id="UP001177003">
    <property type="component" value="Chromosome 9"/>
</dbReference>
<organism evidence="1 2">
    <name type="scientific">Lactuca saligna</name>
    <name type="common">Willowleaf lettuce</name>
    <dbReference type="NCBI Taxonomy" id="75948"/>
    <lineage>
        <taxon>Eukaryota</taxon>
        <taxon>Viridiplantae</taxon>
        <taxon>Streptophyta</taxon>
        <taxon>Embryophyta</taxon>
        <taxon>Tracheophyta</taxon>
        <taxon>Spermatophyta</taxon>
        <taxon>Magnoliopsida</taxon>
        <taxon>eudicotyledons</taxon>
        <taxon>Gunneridae</taxon>
        <taxon>Pentapetalae</taxon>
        <taxon>asterids</taxon>
        <taxon>campanulids</taxon>
        <taxon>Asterales</taxon>
        <taxon>Asteraceae</taxon>
        <taxon>Cichorioideae</taxon>
        <taxon>Cichorieae</taxon>
        <taxon>Lactucinae</taxon>
        <taxon>Lactuca</taxon>
    </lineage>
</organism>
<sequence>MIDQLLLASKDSSSEAYSKAAVEYPFEQITKEHVANAEKTNKVVANSAEVCKITTEKVNKLISETTTFIENFQTIFNSNTTKTNESLLSIGSLFKTEKAKFQDIHIGLKTDHEAF</sequence>
<protein>
    <submittedName>
        <fullName evidence="1">Uncharacterized protein</fullName>
    </submittedName>
</protein>
<dbReference type="EMBL" id="OX465085">
    <property type="protein sequence ID" value="CAI9303781.1"/>
    <property type="molecule type" value="Genomic_DNA"/>
</dbReference>
<gene>
    <name evidence="1" type="ORF">LSALG_LOCUS42196</name>
</gene>
<keyword evidence="2" id="KW-1185">Reference proteome</keyword>
<dbReference type="AlphaFoldDB" id="A0AA36A4R2"/>
<evidence type="ECO:0000313" key="1">
    <source>
        <dbReference type="EMBL" id="CAI9303781.1"/>
    </source>
</evidence>